<sequence>MSTILITGAASGLGWELARQFAPRARQLVLVDIQKELLETRQQELTDQYSQLDVSSFVVDLSDSQAVENLTSQVTESHPQIDILVNNAGITHRSLVTKTHARVFQRVMDVDYKGPVELTLGLLPLLKKSHGTIINISSMASWMPVLGRAGYCAAKSALNQFFETLRCEVRHQGIHILMVYPSFLDTPIEQNALGHDGQPARHQRSTIGQMRTASETVTAILKALDQGKERLFPDRKTWAASVLYKLMPRAYQKLMTRKFASELEQ</sequence>
<dbReference type="Proteomes" id="UP000196573">
    <property type="component" value="Unassembled WGS sequence"/>
</dbReference>
<reference evidence="5 6" key="1">
    <citation type="submission" date="2017-03" db="EMBL/GenBank/DDBJ databases">
        <authorList>
            <person name="Afonso C.L."/>
            <person name="Miller P.J."/>
            <person name="Scott M.A."/>
            <person name="Spackman E."/>
            <person name="Goraichik I."/>
            <person name="Dimitrov K.M."/>
            <person name="Suarez D.L."/>
            <person name="Swayne D.E."/>
        </authorList>
    </citation>
    <scope>NUCLEOTIDE SEQUENCE [LARGE SCALE GENOMIC DNA]</scope>
    <source>
        <strain evidence="5">SB41UT1</strain>
    </source>
</reference>
<protein>
    <submittedName>
        <fullName evidence="5">Fatty acyl-CoA reductase</fullName>
        <ecNumber evidence="5">1.2.1.-</ecNumber>
    </submittedName>
</protein>
<dbReference type="InterPro" id="IPR020904">
    <property type="entry name" value="Sc_DH/Rdtase_CS"/>
</dbReference>
<evidence type="ECO:0000313" key="6">
    <source>
        <dbReference type="Proteomes" id="UP000196573"/>
    </source>
</evidence>
<dbReference type="SUPFAM" id="SSF51735">
    <property type="entry name" value="NAD(P)-binding Rossmann-fold domains"/>
    <property type="match status" value="1"/>
</dbReference>
<dbReference type="SMART" id="SM00822">
    <property type="entry name" value="PKS_KR"/>
    <property type="match status" value="1"/>
</dbReference>
<accession>A0A1X7ANG1</accession>
<evidence type="ECO:0000256" key="3">
    <source>
        <dbReference type="RuleBase" id="RU000363"/>
    </source>
</evidence>
<evidence type="ECO:0000256" key="2">
    <source>
        <dbReference type="ARBA" id="ARBA00023002"/>
    </source>
</evidence>
<dbReference type="OrthoDB" id="9810734at2"/>
<dbReference type="PRINTS" id="PR00080">
    <property type="entry name" value="SDRFAMILY"/>
</dbReference>
<dbReference type="EMBL" id="FWPT01000009">
    <property type="protein sequence ID" value="SMA49826.1"/>
    <property type="molecule type" value="Genomic_DNA"/>
</dbReference>
<dbReference type="InterPro" id="IPR057326">
    <property type="entry name" value="KR_dom"/>
</dbReference>
<keyword evidence="2 5" id="KW-0560">Oxidoreductase</keyword>
<comment type="similarity">
    <text evidence="1 3">Belongs to the short-chain dehydrogenases/reductases (SDR) family.</text>
</comment>
<evidence type="ECO:0000259" key="4">
    <source>
        <dbReference type="SMART" id="SM00822"/>
    </source>
</evidence>
<dbReference type="RefSeq" id="WP_087112277.1">
    <property type="nucleotide sequence ID" value="NZ_CBCSCN010000011.1"/>
</dbReference>
<dbReference type="PRINTS" id="PR00081">
    <property type="entry name" value="GDHRDH"/>
</dbReference>
<dbReference type="PROSITE" id="PS00061">
    <property type="entry name" value="ADH_SHORT"/>
    <property type="match status" value="1"/>
</dbReference>
<dbReference type="NCBIfam" id="NF004825">
    <property type="entry name" value="PRK06181.1"/>
    <property type="match status" value="1"/>
</dbReference>
<dbReference type="PANTHER" id="PTHR44196">
    <property type="entry name" value="DEHYDROGENASE/REDUCTASE SDR FAMILY MEMBER 7B"/>
    <property type="match status" value="1"/>
</dbReference>
<proteinExistence type="inferred from homology"/>
<dbReference type="PANTHER" id="PTHR44196:SF1">
    <property type="entry name" value="DEHYDROGENASE_REDUCTASE SDR FAMILY MEMBER 7B"/>
    <property type="match status" value="1"/>
</dbReference>
<dbReference type="GO" id="GO:0016491">
    <property type="term" value="F:oxidoreductase activity"/>
    <property type="evidence" value="ECO:0007669"/>
    <property type="project" value="UniProtKB-KW"/>
</dbReference>
<name>A0A1X7ANG1_9GAMM</name>
<evidence type="ECO:0000256" key="1">
    <source>
        <dbReference type="ARBA" id="ARBA00006484"/>
    </source>
</evidence>
<dbReference type="EC" id="1.2.1.-" evidence="5"/>
<dbReference type="Gene3D" id="3.40.50.720">
    <property type="entry name" value="NAD(P)-binding Rossmann-like Domain"/>
    <property type="match status" value="1"/>
</dbReference>
<dbReference type="GO" id="GO:0016020">
    <property type="term" value="C:membrane"/>
    <property type="evidence" value="ECO:0007669"/>
    <property type="project" value="TreeGrafter"/>
</dbReference>
<organism evidence="5 6">
    <name type="scientific">Parendozoicomonas haliclonae</name>
    <dbReference type="NCBI Taxonomy" id="1960125"/>
    <lineage>
        <taxon>Bacteria</taxon>
        <taxon>Pseudomonadati</taxon>
        <taxon>Pseudomonadota</taxon>
        <taxon>Gammaproteobacteria</taxon>
        <taxon>Oceanospirillales</taxon>
        <taxon>Endozoicomonadaceae</taxon>
        <taxon>Parendozoicomonas</taxon>
    </lineage>
</organism>
<dbReference type="InterPro" id="IPR036291">
    <property type="entry name" value="NAD(P)-bd_dom_sf"/>
</dbReference>
<dbReference type="Pfam" id="PF00106">
    <property type="entry name" value="adh_short"/>
    <property type="match status" value="1"/>
</dbReference>
<keyword evidence="6" id="KW-1185">Reference proteome</keyword>
<feature type="domain" description="Ketoreductase" evidence="4">
    <location>
        <begin position="2"/>
        <end position="186"/>
    </location>
</feature>
<evidence type="ECO:0000313" key="5">
    <source>
        <dbReference type="EMBL" id="SMA49826.1"/>
    </source>
</evidence>
<dbReference type="InterPro" id="IPR002347">
    <property type="entry name" value="SDR_fam"/>
</dbReference>
<gene>
    <name evidence="5" type="primary">acr1_2</name>
    <name evidence="5" type="ORF">EHSB41UT_03616</name>
</gene>
<dbReference type="AlphaFoldDB" id="A0A1X7ANG1"/>